<dbReference type="PANTHER" id="PTHR30572:SF18">
    <property type="entry name" value="ABC-TYPE MACROLIDE FAMILY EXPORT SYSTEM PERMEASE COMPONENT 2"/>
    <property type="match status" value="1"/>
</dbReference>
<name>A0ABW5LBW0_9FLAO</name>
<evidence type="ECO:0000256" key="3">
    <source>
        <dbReference type="ARBA" id="ARBA00022692"/>
    </source>
</evidence>
<dbReference type="PROSITE" id="PS51257">
    <property type="entry name" value="PROKAR_LIPOPROTEIN"/>
    <property type="match status" value="1"/>
</dbReference>
<feature type="transmembrane region" description="Helical" evidence="6">
    <location>
        <begin position="440"/>
        <end position="463"/>
    </location>
</feature>
<evidence type="ECO:0000256" key="6">
    <source>
        <dbReference type="SAM" id="Phobius"/>
    </source>
</evidence>
<accession>A0ABW5LBW0</accession>
<dbReference type="PANTHER" id="PTHR30572">
    <property type="entry name" value="MEMBRANE COMPONENT OF TRANSPORTER-RELATED"/>
    <property type="match status" value="1"/>
</dbReference>
<evidence type="ECO:0000256" key="2">
    <source>
        <dbReference type="ARBA" id="ARBA00022475"/>
    </source>
</evidence>
<evidence type="ECO:0000256" key="4">
    <source>
        <dbReference type="ARBA" id="ARBA00022989"/>
    </source>
</evidence>
<dbReference type="InterPro" id="IPR003838">
    <property type="entry name" value="ABC3_permease_C"/>
</dbReference>
<feature type="transmembrane region" description="Helical" evidence="6">
    <location>
        <begin position="770"/>
        <end position="790"/>
    </location>
</feature>
<dbReference type="RefSeq" id="WP_378288789.1">
    <property type="nucleotide sequence ID" value="NZ_JBHULE010000002.1"/>
</dbReference>
<evidence type="ECO:0000259" key="8">
    <source>
        <dbReference type="Pfam" id="PF12704"/>
    </source>
</evidence>
<feature type="transmembrane region" description="Helical" evidence="6">
    <location>
        <begin position="730"/>
        <end position="750"/>
    </location>
</feature>
<dbReference type="Pfam" id="PF12704">
    <property type="entry name" value="MacB_PCD"/>
    <property type="match status" value="2"/>
</dbReference>
<dbReference type="InterPro" id="IPR050250">
    <property type="entry name" value="Macrolide_Exporter_MacB"/>
</dbReference>
<feature type="transmembrane region" description="Helical" evidence="6">
    <location>
        <begin position="394"/>
        <end position="419"/>
    </location>
</feature>
<keyword evidence="2" id="KW-1003">Cell membrane</keyword>
<dbReference type="Proteomes" id="UP001597319">
    <property type="component" value="Unassembled WGS sequence"/>
</dbReference>
<reference evidence="10" key="1">
    <citation type="journal article" date="2019" name="Int. J. Syst. Evol. Microbiol.">
        <title>The Global Catalogue of Microorganisms (GCM) 10K type strain sequencing project: providing services to taxonomists for standard genome sequencing and annotation.</title>
        <authorList>
            <consortium name="The Broad Institute Genomics Platform"/>
            <consortium name="The Broad Institute Genome Sequencing Center for Infectious Disease"/>
            <person name="Wu L."/>
            <person name="Ma J."/>
        </authorList>
    </citation>
    <scope>NUCLEOTIDE SEQUENCE [LARGE SCALE GENOMIC DNA]</scope>
    <source>
        <strain evidence="10">KCTC 52274</strain>
    </source>
</reference>
<organism evidence="9 10">
    <name type="scientific">Aquimarina rubra</name>
    <dbReference type="NCBI Taxonomy" id="1920033"/>
    <lineage>
        <taxon>Bacteria</taxon>
        <taxon>Pseudomonadati</taxon>
        <taxon>Bacteroidota</taxon>
        <taxon>Flavobacteriia</taxon>
        <taxon>Flavobacteriales</taxon>
        <taxon>Flavobacteriaceae</taxon>
        <taxon>Aquimarina</taxon>
    </lineage>
</organism>
<dbReference type="EMBL" id="JBHULE010000002">
    <property type="protein sequence ID" value="MFD2561246.1"/>
    <property type="molecule type" value="Genomic_DNA"/>
</dbReference>
<dbReference type="InterPro" id="IPR025857">
    <property type="entry name" value="MacB_PCD"/>
</dbReference>
<feature type="domain" description="MacB-like periplasmic core" evidence="8">
    <location>
        <begin position="451"/>
        <end position="619"/>
    </location>
</feature>
<sequence length="809" mass="91371">MIRNYIKIAWRNLLRNKVFSTINIVGLSIGVAACLLITLFIVDETSYDTQIPNRDHIYRLTHFANFDGVEGWGAHHSALMASTIHREFEEVENAGRVLDNELMYGAGSNEISLNEDPAQYHEEHFAYADQAIVDIFDLEMIEGEAASVLTKPLTIIISESKAKKFFKNKSAIGQVMYLNGDTSEPYKITGVYKDFPKASNFDYKFLLTLKGVEFGEGEQTRWTQNNYFNFIQLKPDTDVTIFEDRMTQVILNNYILEAFKNDGYDKIERILRTSHLDLQPLADIHLRSKGIHDGKTHGDIRFVWILGAIALFILIIACINFINLSTAKSANRAKEVGLRKVIGSGRKKLIIQFLIESIVITIFAFGLGVLLAILGLSLFNTISGKTLTLPWSTWFFIPTIFLAALFVGIFAGIYPAFYLSKFTPINVLKGKISKGSKSSSLRSSLVVFQFTISIVLIVSTLIINNQMDFILNKEVGFKKEQVLQIHGVNMLGDRLTTFTNEMKQIQGVENVSNSDYLPIKGTKRNGNTFYNKEVMNADGVPSQAWIVDEDYLDTFGMQLASGRNFDKNRAIENESVIINQTLAEKFGMEEPIGKKMLRGNRTYTIIGVVEDFNFESLHQQVGSLAMFYGDETTITSIKVTTENISEVLTAIENKWKAFVPNLDFRYTFMDESYATMYSNIKHMRQLIVSFALLSIFVACLGLFALSAFLVEQRKKELSIRKVLGASIKNLFKLLTTHFLILVVISIIIAIPLSYFVMDNWLQDYAYRISISWKVFALSGSLAILITLLTISYHTIKAGFVNPIDSLKSE</sequence>
<feature type="transmembrane region" description="Helical" evidence="6">
    <location>
        <begin position="302"/>
        <end position="324"/>
    </location>
</feature>
<feature type="transmembrane region" description="Helical" evidence="6">
    <location>
        <begin position="349"/>
        <end position="374"/>
    </location>
</feature>
<feature type="transmembrane region" description="Helical" evidence="6">
    <location>
        <begin position="21"/>
        <end position="42"/>
    </location>
</feature>
<protein>
    <submittedName>
        <fullName evidence="9">ABC transporter permease</fullName>
    </submittedName>
</protein>
<feature type="domain" description="MacB-like periplasmic core" evidence="8">
    <location>
        <begin position="20"/>
        <end position="248"/>
    </location>
</feature>
<keyword evidence="5 6" id="KW-0472">Membrane</keyword>
<dbReference type="Pfam" id="PF02687">
    <property type="entry name" value="FtsX"/>
    <property type="match status" value="2"/>
</dbReference>
<keyword evidence="10" id="KW-1185">Reference proteome</keyword>
<feature type="domain" description="ABC3 transporter permease C-terminal" evidence="7">
    <location>
        <begin position="308"/>
        <end position="424"/>
    </location>
</feature>
<feature type="transmembrane region" description="Helical" evidence="6">
    <location>
        <begin position="686"/>
        <end position="710"/>
    </location>
</feature>
<proteinExistence type="predicted"/>
<evidence type="ECO:0000256" key="5">
    <source>
        <dbReference type="ARBA" id="ARBA00023136"/>
    </source>
</evidence>
<keyword evidence="4 6" id="KW-1133">Transmembrane helix</keyword>
<evidence type="ECO:0000256" key="1">
    <source>
        <dbReference type="ARBA" id="ARBA00004651"/>
    </source>
</evidence>
<gene>
    <name evidence="9" type="ORF">ACFSR1_01115</name>
</gene>
<evidence type="ECO:0000259" key="7">
    <source>
        <dbReference type="Pfam" id="PF02687"/>
    </source>
</evidence>
<feature type="domain" description="ABC3 transporter permease C-terminal" evidence="7">
    <location>
        <begin position="689"/>
        <end position="801"/>
    </location>
</feature>
<evidence type="ECO:0000313" key="10">
    <source>
        <dbReference type="Proteomes" id="UP001597319"/>
    </source>
</evidence>
<keyword evidence="3 6" id="KW-0812">Transmembrane</keyword>
<comment type="subcellular location">
    <subcellularLocation>
        <location evidence="1">Cell membrane</location>
        <topology evidence="1">Multi-pass membrane protein</topology>
    </subcellularLocation>
</comment>
<comment type="caution">
    <text evidence="9">The sequence shown here is derived from an EMBL/GenBank/DDBJ whole genome shotgun (WGS) entry which is preliminary data.</text>
</comment>
<evidence type="ECO:0000313" key="9">
    <source>
        <dbReference type="EMBL" id="MFD2561246.1"/>
    </source>
</evidence>